<gene>
    <name evidence="2" type="ORF">IPF40_04515</name>
    <name evidence="3" type="ORF">IPI13_05660</name>
</gene>
<evidence type="ECO:0000313" key="3">
    <source>
        <dbReference type="EMBL" id="MBK7272663.1"/>
    </source>
</evidence>
<dbReference type="InterPro" id="IPR008557">
    <property type="entry name" value="PhoX"/>
</dbReference>
<reference evidence="4 5" key="1">
    <citation type="submission" date="2020-10" db="EMBL/GenBank/DDBJ databases">
        <title>Connecting structure to function with the recovery of over 1000 high-quality activated sludge metagenome-assembled genomes encoding full-length rRNA genes using long-read sequencing.</title>
        <authorList>
            <person name="Singleton C.M."/>
            <person name="Petriglieri F."/>
            <person name="Kristensen J.M."/>
            <person name="Kirkegaard R.H."/>
            <person name="Michaelsen T.Y."/>
            <person name="Andersen M.H."/>
            <person name="Karst S.M."/>
            <person name="Dueholm M.S."/>
            <person name="Nielsen P.H."/>
            <person name="Albertsen M."/>
        </authorList>
    </citation>
    <scope>NUCLEOTIDE SEQUENCE [LARGE SCALE GENOMIC DNA]</scope>
    <source>
        <strain evidence="2">AalE_18-Q3-R2-46_BAT3C.188</strain>
        <strain evidence="3">Ega_18-Q3-R5-49_MAXAC.001</strain>
    </source>
</reference>
<dbReference type="EMBL" id="JADIXZ010000003">
    <property type="protein sequence ID" value="MBK6300339.1"/>
    <property type="molecule type" value="Genomic_DNA"/>
</dbReference>
<dbReference type="Proteomes" id="UP000718281">
    <property type="component" value="Unassembled WGS sequence"/>
</dbReference>
<dbReference type="Proteomes" id="UP000726105">
    <property type="component" value="Unassembled WGS sequence"/>
</dbReference>
<accession>A0A935IM05</accession>
<dbReference type="Pfam" id="PF05787">
    <property type="entry name" value="PhoX"/>
    <property type="match status" value="1"/>
</dbReference>
<proteinExistence type="predicted"/>
<sequence length="475" mass="50121">MSMRSRLITTAACVALAPTLFASTALAAPGSTRGPSSSQSPYLLPVAPGVMNTALLSVGDAADNGYRMVGIPDGLGAFDNGDGTITVLMNHELRSDRGIVRAHGAKGAFVSKWIIEKKTLRVLEGSDLIKQVVLVNGDSAIARLCSADLPPISAFYNADSGKGYNGRIFMDGEEDGSDAKGRGFAHVVETGISYDLPSLGRFAYENALAHPNTGDATVVVGTDDSTPGQVYVYAGQKRTEGTPVEKAGLVGGALYGIKVAGGLDEMNNPEFPLSSTFSLVPLAGANLTVSQLQAASEAAGVTEFWRPEDGHWDTTNPNVFWFATTANFDGPTRLWKATFVDAAQPELGGTIEAALAGTEGLHMLDNLTVADKGGQLLLQEDPGNQEYLARVYSYNTRTDRVTPILEHDPARFSTGGSQFLTTDEESSGVIDVSSLLGEGSYLLTTQVHKASDDAELVELGQLQLVRVAWKDNGKG</sequence>
<dbReference type="EMBL" id="JADJIB010000002">
    <property type="protein sequence ID" value="MBK7272663.1"/>
    <property type="molecule type" value="Genomic_DNA"/>
</dbReference>
<feature type="chain" id="PRO_5036602483" evidence="1">
    <location>
        <begin position="28"/>
        <end position="475"/>
    </location>
</feature>
<dbReference type="AlphaFoldDB" id="A0A935IM05"/>
<organism evidence="3 5">
    <name type="scientific">Candidatus Phosphoribacter hodrii</name>
    <dbReference type="NCBI Taxonomy" id="2953743"/>
    <lineage>
        <taxon>Bacteria</taxon>
        <taxon>Bacillati</taxon>
        <taxon>Actinomycetota</taxon>
        <taxon>Actinomycetes</taxon>
        <taxon>Micrococcales</taxon>
        <taxon>Dermatophilaceae</taxon>
        <taxon>Candidatus Phosphoribacter</taxon>
    </lineage>
</organism>
<evidence type="ECO:0000313" key="2">
    <source>
        <dbReference type="EMBL" id="MBK6300339.1"/>
    </source>
</evidence>
<name>A0A935IM05_9MICO</name>
<evidence type="ECO:0000256" key="1">
    <source>
        <dbReference type="SAM" id="SignalP"/>
    </source>
</evidence>
<evidence type="ECO:0000313" key="5">
    <source>
        <dbReference type="Proteomes" id="UP000726105"/>
    </source>
</evidence>
<keyword evidence="1" id="KW-0732">Signal</keyword>
<feature type="signal peptide" evidence="1">
    <location>
        <begin position="1"/>
        <end position="27"/>
    </location>
</feature>
<evidence type="ECO:0000313" key="4">
    <source>
        <dbReference type="Proteomes" id="UP000718281"/>
    </source>
</evidence>
<protein>
    <submittedName>
        <fullName evidence="3">DUF839 domain-containing protein</fullName>
    </submittedName>
</protein>
<comment type="caution">
    <text evidence="3">The sequence shown here is derived from an EMBL/GenBank/DDBJ whole genome shotgun (WGS) entry which is preliminary data.</text>
</comment>